<keyword evidence="2" id="KW-1185">Reference proteome</keyword>
<sequence>MLVHRWLLILALAYLSGIQALPLPSSIITSTSPLHTVLLDDPTTSSGSSRTLYSIVRSCLLTILACVYRAIHPNIPNPTAGKWRTLRERLIVMAYMLLVPELVIYWAAEQWCSAREIAALINEHVLEKLETKEAKEEWKSEHQWTTVHGYFIQMGGFIRDDGSVLTSDDILNLVHGPARLTIADLKLYSEKHIRDKSKGDIISKVILTLQTSWFILQCIARLVKHLELSELEVVTFAYSILNVVTFLLWSNKPLDVHCSITFRLPGDDKEATPPTQTPTSTTPSGGRTADILTNLYNLFQNPFVRFFSNLGQLAGFTPAAYGLEGDAHQVGRFYRERPERHVKRLFLGTTALGVAFGAIHFMSWSFPFPTNHEQVLWRVFTIVATSFPVTFVVLGLVIYKMISVPHKGFWLKMLESIVGVVLVLSIIFYALARFGLVIQAIAALRKLPPGVFENIIWSSFFPHF</sequence>
<evidence type="ECO:0000313" key="1">
    <source>
        <dbReference type="EMBL" id="TFK65470.1"/>
    </source>
</evidence>
<proteinExistence type="predicted"/>
<accession>A0ACD3AI87</accession>
<protein>
    <submittedName>
        <fullName evidence="1">Uncharacterized protein</fullName>
    </submittedName>
</protein>
<evidence type="ECO:0000313" key="2">
    <source>
        <dbReference type="Proteomes" id="UP000308600"/>
    </source>
</evidence>
<dbReference type="EMBL" id="ML208435">
    <property type="protein sequence ID" value="TFK65470.1"/>
    <property type="molecule type" value="Genomic_DNA"/>
</dbReference>
<dbReference type="Proteomes" id="UP000308600">
    <property type="component" value="Unassembled WGS sequence"/>
</dbReference>
<organism evidence="1 2">
    <name type="scientific">Pluteus cervinus</name>
    <dbReference type="NCBI Taxonomy" id="181527"/>
    <lineage>
        <taxon>Eukaryota</taxon>
        <taxon>Fungi</taxon>
        <taxon>Dikarya</taxon>
        <taxon>Basidiomycota</taxon>
        <taxon>Agaricomycotina</taxon>
        <taxon>Agaricomycetes</taxon>
        <taxon>Agaricomycetidae</taxon>
        <taxon>Agaricales</taxon>
        <taxon>Pluteineae</taxon>
        <taxon>Pluteaceae</taxon>
        <taxon>Pluteus</taxon>
    </lineage>
</organism>
<gene>
    <name evidence="1" type="ORF">BDN72DRAFT_860586</name>
</gene>
<name>A0ACD3AI87_9AGAR</name>
<reference evidence="1 2" key="1">
    <citation type="journal article" date="2019" name="Nat. Ecol. Evol.">
        <title>Megaphylogeny resolves global patterns of mushroom evolution.</title>
        <authorList>
            <person name="Varga T."/>
            <person name="Krizsan K."/>
            <person name="Foldi C."/>
            <person name="Dima B."/>
            <person name="Sanchez-Garcia M."/>
            <person name="Sanchez-Ramirez S."/>
            <person name="Szollosi G.J."/>
            <person name="Szarkandi J.G."/>
            <person name="Papp V."/>
            <person name="Albert L."/>
            <person name="Andreopoulos W."/>
            <person name="Angelini C."/>
            <person name="Antonin V."/>
            <person name="Barry K.W."/>
            <person name="Bougher N.L."/>
            <person name="Buchanan P."/>
            <person name="Buyck B."/>
            <person name="Bense V."/>
            <person name="Catcheside P."/>
            <person name="Chovatia M."/>
            <person name="Cooper J."/>
            <person name="Damon W."/>
            <person name="Desjardin D."/>
            <person name="Finy P."/>
            <person name="Geml J."/>
            <person name="Haridas S."/>
            <person name="Hughes K."/>
            <person name="Justo A."/>
            <person name="Karasinski D."/>
            <person name="Kautmanova I."/>
            <person name="Kiss B."/>
            <person name="Kocsube S."/>
            <person name="Kotiranta H."/>
            <person name="LaButti K.M."/>
            <person name="Lechner B.E."/>
            <person name="Liimatainen K."/>
            <person name="Lipzen A."/>
            <person name="Lukacs Z."/>
            <person name="Mihaltcheva S."/>
            <person name="Morgado L.N."/>
            <person name="Niskanen T."/>
            <person name="Noordeloos M.E."/>
            <person name="Ohm R.A."/>
            <person name="Ortiz-Santana B."/>
            <person name="Ovrebo C."/>
            <person name="Racz N."/>
            <person name="Riley R."/>
            <person name="Savchenko A."/>
            <person name="Shiryaev A."/>
            <person name="Soop K."/>
            <person name="Spirin V."/>
            <person name="Szebenyi C."/>
            <person name="Tomsovsky M."/>
            <person name="Tulloss R.E."/>
            <person name="Uehling J."/>
            <person name="Grigoriev I.V."/>
            <person name="Vagvolgyi C."/>
            <person name="Papp T."/>
            <person name="Martin F.M."/>
            <person name="Miettinen O."/>
            <person name="Hibbett D.S."/>
            <person name="Nagy L.G."/>
        </authorList>
    </citation>
    <scope>NUCLEOTIDE SEQUENCE [LARGE SCALE GENOMIC DNA]</scope>
    <source>
        <strain evidence="1 2">NL-1719</strain>
    </source>
</reference>